<evidence type="ECO:0008006" key="6">
    <source>
        <dbReference type="Google" id="ProtNLM"/>
    </source>
</evidence>
<reference evidence="3 4" key="1">
    <citation type="journal article" date="2015" name="Stand. Genomic Sci.">
        <title>Genomic Encyclopedia of Bacterial and Archaeal Type Strains, Phase III: the genomes of soil and plant-associated and newly described type strains.</title>
        <authorList>
            <person name="Whitman W.B."/>
            <person name="Woyke T."/>
            <person name="Klenk H.P."/>
            <person name="Zhou Y."/>
            <person name="Lilburn T.G."/>
            <person name="Beck B.J."/>
            <person name="De Vos P."/>
            <person name="Vandamme P."/>
            <person name="Eisen J.A."/>
            <person name="Garrity G."/>
            <person name="Hugenholtz P."/>
            <person name="Kyrpides N.C."/>
        </authorList>
    </citation>
    <scope>NUCLEOTIDE SEQUENCE [LARGE SCALE GENOMIC DNA]</scope>
    <source>
        <strain evidence="3 4">CGMCC 1.10685</strain>
    </source>
</reference>
<feature type="chain" id="PRO_5044617840" description="PEP-CTERM sorting domain-containing protein" evidence="1">
    <location>
        <begin position="34"/>
        <end position="236"/>
    </location>
</feature>
<feature type="signal peptide" evidence="1">
    <location>
        <begin position="1"/>
        <end position="33"/>
    </location>
</feature>
<protein>
    <recommendedName>
        <fullName evidence="6">PEP-CTERM sorting domain-containing protein</fullName>
    </recommendedName>
</protein>
<evidence type="ECO:0000313" key="4">
    <source>
        <dbReference type="Proteomes" id="UP000315112"/>
    </source>
</evidence>
<evidence type="ECO:0000313" key="5">
    <source>
        <dbReference type="Proteomes" id="UP000437862"/>
    </source>
</evidence>
<dbReference type="RefSeq" id="WP_145877890.1">
    <property type="nucleotide sequence ID" value="NZ_CP046904.1"/>
</dbReference>
<evidence type="ECO:0000313" key="2">
    <source>
        <dbReference type="EMBL" id="QGZ40909.1"/>
    </source>
</evidence>
<dbReference type="Proteomes" id="UP000315112">
    <property type="component" value="Unassembled WGS sequence"/>
</dbReference>
<keyword evidence="1" id="KW-0732">Signal</keyword>
<proteinExistence type="predicted"/>
<reference evidence="2 5" key="3">
    <citation type="submission" date="2019-12" db="EMBL/GenBank/DDBJ databases">
        <title>Draft Genome Sequences of Six Type Strains of the Genus Massilia.</title>
        <authorList>
            <person name="Miess H."/>
            <person name="Frediansyah A."/>
            <person name="Goeker M."/>
            <person name="Gross H."/>
        </authorList>
    </citation>
    <scope>NUCLEOTIDE SEQUENCE [LARGE SCALE GENOMIC DNA]</scope>
    <source>
        <strain evidence="2 5">DSM 26639</strain>
    </source>
</reference>
<dbReference type="OrthoDB" id="8756024at2"/>
<sequence length="236" mass="24242">MARITAIGRLLSPAGALLACAAAAATLAATATASPLLLDWSPAALGAAAQGNEYRNIRTSQHFAENVSFATDSFVDGIDIYSSGRFGGLGTPVAITIWADRNGRPGDVVGQFGSAVSTIDDAGASAGNVRKHADFDGFTMLAGTIYWIGMAGRTVELAQTALLAVDGGDGRMAQFSNHGGYGGSSVVGDMAFRLYGTQGSPAVIELPEPGSLPLAGVAGVALLMAQFRRQRRPRPR</sequence>
<name>A0A562PLV8_9BURK</name>
<dbReference type="PROSITE" id="PS51257">
    <property type="entry name" value="PROKAR_LIPOPROTEIN"/>
    <property type="match status" value="1"/>
</dbReference>
<dbReference type="EMBL" id="VLKW01000007">
    <property type="protein sequence ID" value="TWI45414.1"/>
    <property type="molecule type" value="Genomic_DNA"/>
</dbReference>
<keyword evidence="5" id="KW-1185">Reference proteome</keyword>
<dbReference type="EMBL" id="CP046904">
    <property type="protein sequence ID" value="QGZ40909.1"/>
    <property type="molecule type" value="Genomic_DNA"/>
</dbReference>
<dbReference type="AlphaFoldDB" id="A0A562PLV8"/>
<dbReference type="Proteomes" id="UP000437862">
    <property type="component" value="Chromosome"/>
</dbReference>
<gene>
    <name evidence="2" type="ORF">GO485_18760</name>
    <name evidence="3" type="ORF">IP92_03792</name>
</gene>
<organism evidence="3 4">
    <name type="scientific">Pseudoduganella flava</name>
    <dbReference type="NCBI Taxonomy" id="871742"/>
    <lineage>
        <taxon>Bacteria</taxon>
        <taxon>Pseudomonadati</taxon>
        <taxon>Pseudomonadota</taxon>
        <taxon>Betaproteobacteria</taxon>
        <taxon>Burkholderiales</taxon>
        <taxon>Oxalobacteraceae</taxon>
        <taxon>Telluria group</taxon>
        <taxon>Pseudoduganella</taxon>
    </lineage>
</organism>
<evidence type="ECO:0000313" key="3">
    <source>
        <dbReference type="EMBL" id="TWI45414.1"/>
    </source>
</evidence>
<evidence type="ECO:0000256" key="1">
    <source>
        <dbReference type="SAM" id="SignalP"/>
    </source>
</evidence>
<accession>A0A562PLV8</accession>
<reference evidence="3" key="2">
    <citation type="submission" date="2019-07" db="EMBL/GenBank/DDBJ databases">
        <authorList>
            <person name="Whitman W."/>
            <person name="Huntemann M."/>
            <person name="Clum A."/>
            <person name="Pillay M."/>
            <person name="Palaniappan K."/>
            <person name="Varghese N."/>
            <person name="Mikhailova N."/>
            <person name="Stamatis D."/>
            <person name="Reddy T."/>
            <person name="Daum C."/>
            <person name="Shapiro N."/>
            <person name="Ivanova N."/>
            <person name="Kyrpides N."/>
            <person name="Woyke T."/>
        </authorList>
    </citation>
    <scope>NUCLEOTIDE SEQUENCE</scope>
    <source>
        <strain evidence="3">CGMCC 1.10685</strain>
    </source>
</reference>